<reference evidence="8" key="1">
    <citation type="submission" date="2020-02" db="EMBL/GenBank/DDBJ databases">
        <title>Flavobacterium sp. genome.</title>
        <authorList>
            <person name="Jung H.S."/>
            <person name="Baek J.H."/>
            <person name="Jeon C.O."/>
        </authorList>
    </citation>
    <scope>NUCLEOTIDE SEQUENCE</scope>
    <source>
        <strain evidence="8">SE-s28</strain>
    </source>
</reference>
<evidence type="ECO:0000313" key="9">
    <source>
        <dbReference type="Proteomes" id="UP000712080"/>
    </source>
</evidence>
<feature type="binding site" evidence="6">
    <location>
        <position position="103"/>
    </location>
    <ligand>
        <name>(6S)-NADPHX</name>
        <dbReference type="ChEBI" id="CHEBI:64076"/>
    </ligand>
</feature>
<dbReference type="Pfam" id="PF01256">
    <property type="entry name" value="Carb_kinase"/>
    <property type="match status" value="1"/>
</dbReference>
<name>A0A972FJ08_9FLAO</name>
<dbReference type="SUPFAM" id="SSF53613">
    <property type="entry name" value="Ribokinase-like"/>
    <property type="match status" value="1"/>
</dbReference>
<sequence length="289" mass="30546">MKQITRDLISTLYKPTKEDAHKGTKGHALLVGGSYGKMGSILLSSKAALRTGCGLVTAFVPECGVSILQTAFPEAMAIADDNQKAISSITFDFEPSAIGIGPGMGTEETTEEAFGEFLKSVKGPLVIDADALNILSGKREWLKRVPSTTILTPHPKEFDRLTKTHDTIEARQKSAVAFASEHKVIVVLKGAPTIITNGTETFENTTGNAALATAGSGDVLTGIITSLLAQGYQPLEAAQLGVYLHGLTADIAVSHTGTESFIASDIIGLLGKAFLRIKEYTGKPIGFRN</sequence>
<dbReference type="PANTHER" id="PTHR12592">
    <property type="entry name" value="ATP-DEPENDENT (S)-NAD(P)H-HYDRATE DEHYDRATASE FAMILY MEMBER"/>
    <property type="match status" value="1"/>
</dbReference>
<dbReference type="InterPro" id="IPR000631">
    <property type="entry name" value="CARKD"/>
</dbReference>
<keyword evidence="5 6" id="KW-0456">Lyase</keyword>
<comment type="cofactor">
    <cofactor evidence="6">
        <name>Mg(2+)</name>
        <dbReference type="ChEBI" id="CHEBI:18420"/>
    </cofactor>
</comment>
<dbReference type="PANTHER" id="PTHR12592:SF0">
    <property type="entry name" value="ATP-DEPENDENT (S)-NAD(P)H-HYDRATE DEHYDRATASE"/>
    <property type="match status" value="1"/>
</dbReference>
<comment type="caution">
    <text evidence="8">The sequence shown here is derived from an EMBL/GenBank/DDBJ whole genome shotgun (WGS) entry which is preliminary data.</text>
</comment>
<feature type="binding site" evidence="6">
    <location>
        <begin position="189"/>
        <end position="193"/>
    </location>
    <ligand>
        <name>AMP</name>
        <dbReference type="ChEBI" id="CHEBI:456215"/>
    </ligand>
</feature>
<accession>A0A972FJ08</accession>
<comment type="similarity">
    <text evidence="6">Belongs to the NnrD/CARKD family.</text>
</comment>
<evidence type="ECO:0000256" key="1">
    <source>
        <dbReference type="ARBA" id="ARBA00022741"/>
    </source>
</evidence>
<evidence type="ECO:0000256" key="3">
    <source>
        <dbReference type="ARBA" id="ARBA00022857"/>
    </source>
</evidence>
<keyword evidence="4 6" id="KW-0520">NAD</keyword>
<feature type="binding site" evidence="6">
    <location>
        <position position="154"/>
    </location>
    <ligand>
        <name>(6S)-NADPHX</name>
        <dbReference type="ChEBI" id="CHEBI:64076"/>
    </ligand>
</feature>
<dbReference type="EC" id="4.2.1.136" evidence="6"/>
<keyword evidence="2 6" id="KW-0067">ATP-binding</keyword>
<comment type="caution">
    <text evidence="6">Lacks conserved residue(s) required for the propagation of feature annotation.</text>
</comment>
<dbReference type="GO" id="GO:0052855">
    <property type="term" value="F:ADP-dependent NAD(P)H-hydrate dehydratase activity"/>
    <property type="evidence" value="ECO:0007669"/>
    <property type="project" value="UniProtKB-UniRule"/>
</dbReference>
<keyword evidence="1 6" id="KW-0547">Nucleotide-binding</keyword>
<keyword evidence="3 6" id="KW-0521">NADP</keyword>
<feature type="binding site" evidence="6">
    <location>
        <position position="217"/>
    </location>
    <ligand>
        <name>AMP</name>
        <dbReference type="ChEBI" id="CHEBI:456215"/>
    </ligand>
</feature>
<proteinExistence type="inferred from homology"/>
<feature type="domain" description="YjeF C-terminal" evidence="7">
    <location>
        <begin position="5"/>
        <end position="277"/>
    </location>
</feature>
<comment type="function">
    <text evidence="6">Catalyzes the dehydration of the S-form of NAD(P)HX at the expense of ADP, which is converted to AMP. Together with NAD(P)HX epimerase, which catalyzes the epimerization of the S- and R-forms, the enzyme allows the repair of both epimers of NAD(P)HX, a damaged form of NAD(P)H that is a result of enzymatic or heat-dependent hydration.</text>
</comment>
<feature type="binding site" evidence="6">
    <location>
        <position position="218"/>
    </location>
    <ligand>
        <name>(6S)-NADPHX</name>
        <dbReference type="ChEBI" id="CHEBI:64076"/>
    </ligand>
</feature>
<dbReference type="Gene3D" id="3.40.1190.20">
    <property type="match status" value="1"/>
</dbReference>
<evidence type="ECO:0000259" key="7">
    <source>
        <dbReference type="PROSITE" id="PS51383"/>
    </source>
</evidence>
<dbReference type="RefSeq" id="WP_169525926.1">
    <property type="nucleotide sequence ID" value="NZ_JAAMPU010000097.1"/>
</dbReference>
<dbReference type="EMBL" id="JAAMPU010000097">
    <property type="protein sequence ID" value="NMH26919.1"/>
    <property type="molecule type" value="Genomic_DNA"/>
</dbReference>
<comment type="subunit">
    <text evidence="6">Homotetramer.</text>
</comment>
<protein>
    <recommendedName>
        <fullName evidence="6">ADP-dependent (S)-NAD(P)H-hydrate dehydratase</fullName>
        <ecNumber evidence="6">4.2.1.136</ecNumber>
    </recommendedName>
    <alternativeName>
        <fullName evidence="6">ADP-dependent NAD(P)HX dehydratase</fullName>
    </alternativeName>
</protein>
<evidence type="ECO:0000313" key="8">
    <source>
        <dbReference type="EMBL" id="NMH26919.1"/>
    </source>
</evidence>
<evidence type="ECO:0000256" key="4">
    <source>
        <dbReference type="ARBA" id="ARBA00023027"/>
    </source>
</evidence>
<gene>
    <name evidence="6" type="primary">nnrD</name>
    <name evidence="8" type="ORF">G6047_02645</name>
</gene>
<comment type="catalytic activity">
    <reaction evidence="6">
        <text>(6S)-NADHX + ADP = AMP + phosphate + NADH + H(+)</text>
        <dbReference type="Rhea" id="RHEA:32223"/>
        <dbReference type="ChEBI" id="CHEBI:15378"/>
        <dbReference type="ChEBI" id="CHEBI:43474"/>
        <dbReference type="ChEBI" id="CHEBI:57945"/>
        <dbReference type="ChEBI" id="CHEBI:64074"/>
        <dbReference type="ChEBI" id="CHEBI:456215"/>
        <dbReference type="ChEBI" id="CHEBI:456216"/>
        <dbReference type="EC" id="4.2.1.136"/>
    </reaction>
</comment>
<dbReference type="GO" id="GO:0005524">
    <property type="term" value="F:ATP binding"/>
    <property type="evidence" value="ECO:0007669"/>
    <property type="project" value="UniProtKB-KW"/>
</dbReference>
<organism evidence="8 9">
    <name type="scientific">Flavobacterium silvaticum</name>
    <dbReference type="NCBI Taxonomy" id="1852020"/>
    <lineage>
        <taxon>Bacteria</taxon>
        <taxon>Pseudomonadati</taxon>
        <taxon>Bacteroidota</taxon>
        <taxon>Flavobacteriia</taxon>
        <taxon>Flavobacteriales</taxon>
        <taxon>Flavobacteriaceae</taxon>
        <taxon>Flavobacterium</taxon>
    </lineage>
</organism>
<dbReference type="NCBIfam" id="TIGR00196">
    <property type="entry name" value="yjeF_cterm"/>
    <property type="match status" value="1"/>
</dbReference>
<dbReference type="GO" id="GO:0046496">
    <property type="term" value="P:nicotinamide nucleotide metabolic process"/>
    <property type="evidence" value="ECO:0007669"/>
    <property type="project" value="UniProtKB-UniRule"/>
</dbReference>
<dbReference type="PROSITE" id="PS01050">
    <property type="entry name" value="YJEF_C_2"/>
    <property type="match status" value="1"/>
</dbReference>
<dbReference type="CDD" id="cd01171">
    <property type="entry name" value="YXKO-related"/>
    <property type="match status" value="1"/>
</dbReference>
<comment type="catalytic activity">
    <reaction evidence="6">
        <text>(6S)-NADPHX + ADP = AMP + phosphate + NADPH + H(+)</text>
        <dbReference type="Rhea" id="RHEA:32235"/>
        <dbReference type="ChEBI" id="CHEBI:15378"/>
        <dbReference type="ChEBI" id="CHEBI:43474"/>
        <dbReference type="ChEBI" id="CHEBI:57783"/>
        <dbReference type="ChEBI" id="CHEBI:64076"/>
        <dbReference type="ChEBI" id="CHEBI:456215"/>
        <dbReference type="ChEBI" id="CHEBI:456216"/>
        <dbReference type="EC" id="4.2.1.136"/>
    </reaction>
</comment>
<dbReference type="InterPro" id="IPR029056">
    <property type="entry name" value="Ribokinase-like"/>
</dbReference>
<dbReference type="GO" id="GO:0110051">
    <property type="term" value="P:metabolite repair"/>
    <property type="evidence" value="ECO:0007669"/>
    <property type="project" value="TreeGrafter"/>
</dbReference>
<dbReference type="HAMAP" id="MF_01965">
    <property type="entry name" value="NADHX_dehydratase"/>
    <property type="match status" value="1"/>
</dbReference>
<dbReference type="AlphaFoldDB" id="A0A972FJ08"/>
<evidence type="ECO:0000256" key="2">
    <source>
        <dbReference type="ARBA" id="ARBA00022840"/>
    </source>
</evidence>
<dbReference type="Proteomes" id="UP000712080">
    <property type="component" value="Unassembled WGS sequence"/>
</dbReference>
<evidence type="ECO:0000256" key="6">
    <source>
        <dbReference type="HAMAP-Rule" id="MF_01965"/>
    </source>
</evidence>
<dbReference type="PROSITE" id="PS51383">
    <property type="entry name" value="YJEF_C_3"/>
    <property type="match status" value="1"/>
</dbReference>
<evidence type="ECO:0000256" key="5">
    <source>
        <dbReference type="ARBA" id="ARBA00023239"/>
    </source>
</evidence>
<dbReference type="GO" id="GO:0052856">
    <property type="term" value="F:NAD(P)HX epimerase activity"/>
    <property type="evidence" value="ECO:0007669"/>
    <property type="project" value="TreeGrafter"/>
</dbReference>
<dbReference type="InterPro" id="IPR017953">
    <property type="entry name" value="Carbohydrate_kinase_pred_CS"/>
</dbReference>
<keyword evidence="9" id="KW-1185">Reference proteome</keyword>